<keyword evidence="1" id="KW-0808">Transferase</keyword>
<organism evidence="7">
    <name type="scientific">Coccolithus braarudii</name>
    <dbReference type="NCBI Taxonomy" id="221442"/>
    <lineage>
        <taxon>Eukaryota</taxon>
        <taxon>Haptista</taxon>
        <taxon>Haptophyta</taxon>
        <taxon>Prymnesiophyceae</taxon>
        <taxon>Coccolithales</taxon>
        <taxon>Coccolithaceae</taxon>
        <taxon>Coccolithus</taxon>
    </lineage>
</organism>
<dbReference type="PANTHER" id="PTHR44329:SF288">
    <property type="entry name" value="MITOGEN-ACTIVATED PROTEIN KINASE KINASE KINASE 20"/>
    <property type="match status" value="1"/>
</dbReference>
<accession>A0A7S0LPI3</accession>
<dbReference type="PANTHER" id="PTHR44329">
    <property type="entry name" value="SERINE/THREONINE-PROTEIN KINASE TNNI3K-RELATED"/>
    <property type="match status" value="1"/>
</dbReference>
<dbReference type="Gene3D" id="3.30.200.20">
    <property type="entry name" value="Phosphorylase Kinase, domain 1"/>
    <property type="match status" value="1"/>
</dbReference>
<dbReference type="InterPro" id="IPR051681">
    <property type="entry name" value="Ser/Thr_Kinases-Pseudokinases"/>
</dbReference>
<dbReference type="GO" id="GO:0004674">
    <property type="term" value="F:protein serine/threonine kinase activity"/>
    <property type="evidence" value="ECO:0007669"/>
    <property type="project" value="TreeGrafter"/>
</dbReference>
<feature type="domain" description="Protein kinase" evidence="6">
    <location>
        <begin position="123"/>
        <end position="407"/>
    </location>
</feature>
<dbReference type="EMBL" id="HBEY01046255">
    <property type="protein sequence ID" value="CAD8618792.1"/>
    <property type="molecule type" value="Transcribed_RNA"/>
</dbReference>
<dbReference type="SMART" id="SM00220">
    <property type="entry name" value="S_TKc"/>
    <property type="match status" value="1"/>
</dbReference>
<evidence type="ECO:0000256" key="1">
    <source>
        <dbReference type="ARBA" id="ARBA00022679"/>
    </source>
</evidence>
<dbReference type="GO" id="GO:0005524">
    <property type="term" value="F:ATP binding"/>
    <property type="evidence" value="ECO:0007669"/>
    <property type="project" value="UniProtKB-KW"/>
</dbReference>
<gene>
    <name evidence="7" type="ORF">CPEL01642_LOCUS22173</name>
</gene>
<dbReference type="Pfam" id="PF07714">
    <property type="entry name" value="PK_Tyr_Ser-Thr"/>
    <property type="match status" value="1"/>
</dbReference>
<keyword evidence="2" id="KW-0547">Nucleotide-binding</keyword>
<evidence type="ECO:0000256" key="4">
    <source>
        <dbReference type="ARBA" id="ARBA00022840"/>
    </source>
</evidence>
<dbReference type="InterPro" id="IPR011009">
    <property type="entry name" value="Kinase-like_dom_sf"/>
</dbReference>
<name>A0A7S0LPI3_9EUKA</name>
<proteinExistence type="predicted"/>
<evidence type="ECO:0000313" key="7">
    <source>
        <dbReference type="EMBL" id="CAD8618792.1"/>
    </source>
</evidence>
<dbReference type="InterPro" id="IPR000719">
    <property type="entry name" value="Prot_kinase_dom"/>
</dbReference>
<dbReference type="Gene3D" id="1.10.510.10">
    <property type="entry name" value="Transferase(Phosphotransferase) domain 1"/>
    <property type="match status" value="1"/>
</dbReference>
<reference evidence="7" key="1">
    <citation type="submission" date="2021-01" db="EMBL/GenBank/DDBJ databases">
        <authorList>
            <person name="Corre E."/>
            <person name="Pelletier E."/>
            <person name="Niang G."/>
            <person name="Scheremetjew M."/>
            <person name="Finn R."/>
            <person name="Kale V."/>
            <person name="Holt S."/>
            <person name="Cochrane G."/>
            <person name="Meng A."/>
            <person name="Brown T."/>
            <person name="Cohen L."/>
        </authorList>
    </citation>
    <scope>NUCLEOTIDE SEQUENCE</scope>
    <source>
        <strain evidence="7">PLY182g</strain>
    </source>
</reference>
<evidence type="ECO:0000256" key="5">
    <source>
        <dbReference type="SAM" id="MobiDB-lite"/>
    </source>
</evidence>
<dbReference type="PROSITE" id="PS50011">
    <property type="entry name" value="PROTEIN_KINASE_DOM"/>
    <property type="match status" value="1"/>
</dbReference>
<evidence type="ECO:0000256" key="2">
    <source>
        <dbReference type="ARBA" id="ARBA00022741"/>
    </source>
</evidence>
<feature type="region of interest" description="Disordered" evidence="5">
    <location>
        <begin position="1"/>
        <end position="110"/>
    </location>
</feature>
<keyword evidence="4" id="KW-0067">ATP-binding</keyword>
<evidence type="ECO:0000256" key="3">
    <source>
        <dbReference type="ARBA" id="ARBA00022777"/>
    </source>
</evidence>
<dbReference type="AlphaFoldDB" id="A0A7S0LPI3"/>
<dbReference type="SUPFAM" id="SSF56112">
    <property type="entry name" value="Protein kinase-like (PK-like)"/>
    <property type="match status" value="1"/>
</dbReference>
<keyword evidence="3" id="KW-0418">Kinase</keyword>
<feature type="compositionally biased region" description="Low complexity" evidence="5">
    <location>
        <begin position="42"/>
        <end position="57"/>
    </location>
</feature>
<evidence type="ECO:0000259" key="6">
    <source>
        <dbReference type="PROSITE" id="PS50011"/>
    </source>
</evidence>
<protein>
    <recommendedName>
        <fullName evidence="6">Protein kinase domain-containing protein</fullName>
    </recommendedName>
</protein>
<sequence length="411" mass="46297">MRRLLPGKKVSGRPETAPQPRTTSNHDMVGGASFKDKNDPNLLAVAQSSASVLPSSSDMGADNRVTGASKTAGDPEDDRVEVPDKMGTGSRPSSGNLHDPMPQMEQHSKKKLADIRRLCEGDLSERVYLGKGEFCIAERTHLGNCMVAIKRLRPDREGDEAAQRDLGREIQLMASMDHPHVLSVIGVGWLDNKLPFMCLELLSTVLSRELPKSVEEVPFWTRQRSVKKWPLQRAIHIGVGIAKALNYCHNEFSDRYRILHRDLKPANIGFMPDNRVVVFDFGVCSFWDKNESTEQSIDAPRPLTGLTGSMRYMAPEVALEQPYNYKAEAFSFASVLWEMASHTRPFEWMDSSLFIEYACKQGVRCKMGKAWPDELKQLITSCWSTDIDERPDFLDIVPRLERIESTLTTKK</sequence>
<dbReference type="InterPro" id="IPR001245">
    <property type="entry name" value="Ser-Thr/Tyr_kinase_cat_dom"/>
</dbReference>